<reference evidence="2 3" key="1">
    <citation type="submission" date="2015-12" db="EMBL/GenBank/DDBJ databases">
        <title>Haloprofundus marisrubri gen. nov., sp. nov., an extremely halophilic archaeon isolated from the Discovery deep brine-seawater interface in the Red Sea.</title>
        <authorList>
            <person name="Zhang G."/>
            <person name="Stingl U."/>
            <person name="Rashid M."/>
        </authorList>
    </citation>
    <scope>NUCLEOTIDE SEQUENCE [LARGE SCALE GENOMIC DNA]</scope>
    <source>
        <strain evidence="2 3">SB9</strain>
    </source>
</reference>
<dbReference type="RefSeq" id="WP_058583305.1">
    <property type="nucleotide sequence ID" value="NZ_LOPU01000037.1"/>
</dbReference>
<dbReference type="Proteomes" id="UP000054387">
    <property type="component" value="Unassembled WGS sequence"/>
</dbReference>
<comment type="caution">
    <text evidence="2">The sequence shown here is derived from an EMBL/GenBank/DDBJ whole genome shotgun (WGS) entry which is preliminary data.</text>
</comment>
<name>A0A0W1R3C4_9EURY</name>
<organism evidence="2 3">
    <name type="scientific">Haloprofundus marisrubri</name>
    <dbReference type="NCBI Taxonomy" id="1514971"/>
    <lineage>
        <taxon>Archaea</taxon>
        <taxon>Methanobacteriati</taxon>
        <taxon>Methanobacteriota</taxon>
        <taxon>Stenosarchaea group</taxon>
        <taxon>Halobacteria</taxon>
        <taxon>Halobacteriales</taxon>
        <taxon>Haloferacaceae</taxon>
        <taxon>Haloprofundus</taxon>
    </lineage>
</organism>
<accession>A0A0W1R3C4</accession>
<proteinExistence type="predicted"/>
<evidence type="ECO:0000256" key="1">
    <source>
        <dbReference type="SAM" id="MobiDB-lite"/>
    </source>
</evidence>
<dbReference type="STRING" id="1514971.AUR64_01175"/>
<feature type="region of interest" description="Disordered" evidence="1">
    <location>
        <begin position="58"/>
        <end position="84"/>
    </location>
</feature>
<dbReference type="EMBL" id="LOPU01000037">
    <property type="protein sequence ID" value="KTG07877.1"/>
    <property type="molecule type" value="Genomic_DNA"/>
</dbReference>
<evidence type="ECO:0000313" key="2">
    <source>
        <dbReference type="EMBL" id="KTG07877.1"/>
    </source>
</evidence>
<sequence>MSRNFRGEDEGKRVVDHEGNDVGTIELVGDNDEYANVERGGSITEGLMEMLGWESDDDNRLHREHVEEANDEEVRLKEPQARHG</sequence>
<dbReference type="AlphaFoldDB" id="A0A0W1R3C4"/>
<protein>
    <recommendedName>
        <fullName evidence="4">PRC-barrel domain-containing protein</fullName>
    </recommendedName>
</protein>
<evidence type="ECO:0008006" key="4">
    <source>
        <dbReference type="Google" id="ProtNLM"/>
    </source>
</evidence>
<keyword evidence="3" id="KW-1185">Reference proteome</keyword>
<evidence type="ECO:0000313" key="3">
    <source>
        <dbReference type="Proteomes" id="UP000054387"/>
    </source>
</evidence>
<gene>
    <name evidence="2" type="ORF">AUR64_01175</name>
</gene>
<dbReference type="OrthoDB" id="229248at2157"/>